<dbReference type="AlphaFoldDB" id="A0A010YWH7"/>
<accession>A0A010YWH7</accession>
<dbReference type="NCBIfam" id="TIGR04276">
    <property type="entry name" value="FxsC_Cterm"/>
    <property type="match status" value="1"/>
</dbReference>
<organism evidence="2 3">
    <name type="scientific">Cryptosporangium arvum DSM 44712</name>
    <dbReference type="NCBI Taxonomy" id="927661"/>
    <lineage>
        <taxon>Bacteria</taxon>
        <taxon>Bacillati</taxon>
        <taxon>Actinomycetota</taxon>
        <taxon>Actinomycetes</taxon>
        <taxon>Cryptosporangiales</taxon>
        <taxon>Cryptosporangiaceae</taxon>
        <taxon>Cryptosporangium</taxon>
    </lineage>
</organism>
<comment type="caution">
    <text evidence="2">The sequence shown here is derived from an EMBL/GenBank/DDBJ whole genome shotgun (WGS) entry which is preliminary data.</text>
</comment>
<name>A0A010YWH7_9ACTN</name>
<dbReference type="Proteomes" id="UP000021053">
    <property type="component" value="Unassembled WGS sequence"/>
</dbReference>
<feature type="compositionally biased region" description="Basic and acidic residues" evidence="1">
    <location>
        <begin position="422"/>
        <end position="431"/>
    </location>
</feature>
<evidence type="ECO:0008006" key="4">
    <source>
        <dbReference type="Google" id="ProtNLM"/>
    </source>
</evidence>
<evidence type="ECO:0000256" key="1">
    <source>
        <dbReference type="SAM" id="MobiDB-lite"/>
    </source>
</evidence>
<dbReference type="EMBL" id="JFBT01000001">
    <property type="protein sequence ID" value="EXG79503.1"/>
    <property type="molecule type" value="Genomic_DNA"/>
</dbReference>
<keyword evidence="3" id="KW-1185">Reference proteome</keyword>
<proteinExistence type="predicted"/>
<protein>
    <recommendedName>
        <fullName evidence="4">TIR domain-containing protein</fullName>
    </recommendedName>
</protein>
<dbReference type="InterPro" id="IPR026367">
    <property type="entry name" value="FxsC_C"/>
</dbReference>
<evidence type="ECO:0000313" key="3">
    <source>
        <dbReference type="Proteomes" id="UP000021053"/>
    </source>
</evidence>
<dbReference type="HOGENOM" id="CLU_635721_0_0_11"/>
<sequence>MGPYFVVTHAATGTDGHYIRRLFADLVDAVGLRLAARNGPVGVLSGPRRVPAEADTTITPEVFATPVLIAIYTPEFLRSPHACGEWSIFWQRQLTNEQITGNKRSALLGLRWAPIDPVPAEVEQTVVRMDLGSALGDTIRHSGGQEPYPGLVRGLVDQIVTAAAPDRLVPAMSPDSAAQFTPRWVAAASPELLPSAPKKPGRASGATRVGLVVAAGAAEEQPPQRRDRQYYGADSAGWQPFLPGVETTALALAYRSIYDLDIGDVVAFPFDEGIVEQVRAAAETNRIVLVVVDPWVSRIDVYRQLLTWLGQQDLRNSTVAACLLVVNPTDVETSRHEAELLAGITEHLSLRRRAAAGRVDRFAVPTPQQLDAGLAEAVVGAQNALLRRRRLPADVDSGPVAARERASWITTPDHPWRPRLRRPVDDDMERR</sequence>
<feature type="region of interest" description="Disordered" evidence="1">
    <location>
        <begin position="411"/>
        <end position="431"/>
    </location>
</feature>
<gene>
    <name evidence="2" type="ORF">CryarDRAFT_0544</name>
</gene>
<reference evidence="2 3" key="1">
    <citation type="submission" date="2013-07" db="EMBL/GenBank/DDBJ databases">
        <authorList>
            <consortium name="DOE Joint Genome Institute"/>
            <person name="Eisen J."/>
            <person name="Huntemann M."/>
            <person name="Han J."/>
            <person name="Chen A."/>
            <person name="Kyrpides N."/>
            <person name="Mavromatis K."/>
            <person name="Markowitz V."/>
            <person name="Palaniappan K."/>
            <person name="Ivanova N."/>
            <person name="Schaumberg A."/>
            <person name="Pati A."/>
            <person name="Liolios K."/>
            <person name="Nordberg H.P."/>
            <person name="Cantor M.N."/>
            <person name="Hua S.X."/>
            <person name="Woyke T."/>
        </authorList>
    </citation>
    <scope>NUCLEOTIDE SEQUENCE [LARGE SCALE GENOMIC DNA]</scope>
    <source>
        <strain evidence="2 3">DSM 44712</strain>
    </source>
</reference>
<evidence type="ECO:0000313" key="2">
    <source>
        <dbReference type="EMBL" id="EXG79503.1"/>
    </source>
</evidence>